<proteinExistence type="predicted"/>
<reference evidence="3 4" key="1">
    <citation type="journal article" date="2016" name="Mol. Biol. Evol.">
        <title>Comparative Genomics of Early-Diverging Mushroom-Forming Fungi Provides Insights into the Origins of Lignocellulose Decay Capabilities.</title>
        <authorList>
            <person name="Nagy L.G."/>
            <person name="Riley R."/>
            <person name="Tritt A."/>
            <person name="Adam C."/>
            <person name="Daum C."/>
            <person name="Floudas D."/>
            <person name="Sun H."/>
            <person name="Yadav J.S."/>
            <person name="Pangilinan J."/>
            <person name="Larsson K.H."/>
            <person name="Matsuura K."/>
            <person name="Barry K."/>
            <person name="Labutti K."/>
            <person name="Kuo R."/>
            <person name="Ohm R.A."/>
            <person name="Bhattacharya S.S."/>
            <person name="Shirouzu T."/>
            <person name="Yoshinaga Y."/>
            <person name="Martin F.M."/>
            <person name="Grigoriev I.V."/>
            <person name="Hibbett D.S."/>
        </authorList>
    </citation>
    <scope>NUCLEOTIDE SEQUENCE [LARGE SCALE GENOMIC DNA]</scope>
    <source>
        <strain evidence="3 4">CBS 109695</strain>
    </source>
</reference>
<protein>
    <recommendedName>
        <fullName evidence="2">Biotin carboxylase-like N-terminal domain-containing protein</fullName>
    </recommendedName>
</protein>
<name>A0A167VSH1_9AGAM</name>
<accession>A0A167VSH1</accession>
<evidence type="ECO:0000313" key="3">
    <source>
        <dbReference type="EMBL" id="KZP05321.1"/>
    </source>
</evidence>
<keyword evidence="4" id="KW-1185">Reference proteome</keyword>
<evidence type="ECO:0000259" key="2">
    <source>
        <dbReference type="Pfam" id="PF00289"/>
    </source>
</evidence>
<dbReference type="InterPro" id="IPR005481">
    <property type="entry name" value="BC-like_N"/>
</dbReference>
<dbReference type="Proteomes" id="UP000076532">
    <property type="component" value="Unassembled WGS sequence"/>
</dbReference>
<dbReference type="Pfam" id="PF00289">
    <property type="entry name" value="Biotin_carb_N"/>
    <property type="match status" value="1"/>
</dbReference>
<dbReference type="AlphaFoldDB" id="A0A167VSH1"/>
<dbReference type="Gene3D" id="3.40.50.20">
    <property type="match status" value="1"/>
</dbReference>
<dbReference type="EMBL" id="KV417847">
    <property type="protein sequence ID" value="KZP05321.1"/>
    <property type="molecule type" value="Genomic_DNA"/>
</dbReference>
<feature type="region of interest" description="Disordered" evidence="1">
    <location>
        <begin position="1"/>
        <end position="21"/>
    </location>
</feature>
<feature type="domain" description="Biotin carboxylase-like N-terminal" evidence="2">
    <location>
        <begin position="5"/>
        <end position="37"/>
    </location>
</feature>
<evidence type="ECO:0000256" key="1">
    <source>
        <dbReference type="SAM" id="MobiDB-lite"/>
    </source>
</evidence>
<dbReference type="InterPro" id="IPR016185">
    <property type="entry name" value="PreATP-grasp_dom_sf"/>
</dbReference>
<organism evidence="3 4">
    <name type="scientific">Athelia psychrophila</name>
    <dbReference type="NCBI Taxonomy" id="1759441"/>
    <lineage>
        <taxon>Eukaryota</taxon>
        <taxon>Fungi</taxon>
        <taxon>Dikarya</taxon>
        <taxon>Basidiomycota</taxon>
        <taxon>Agaricomycotina</taxon>
        <taxon>Agaricomycetes</taxon>
        <taxon>Agaricomycetidae</taxon>
        <taxon>Atheliales</taxon>
        <taxon>Atheliaceae</taxon>
        <taxon>Athelia</taxon>
    </lineage>
</organism>
<evidence type="ECO:0000313" key="4">
    <source>
        <dbReference type="Proteomes" id="UP000076532"/>
    </source>
</evidence>
<gene>
    <name evidence="3" type="ORF">FIBSPDRAFT_940534</name>
</gene>
<sequence>MSPGRIADIAKRTQSTHTHPGYGFLSEDFVLASLVSSPKLGRPNGSPRPTPCASALLLLRRRTGRPGRAWHAREVGGACSGIRQGWS</sequence>
<dbReference type="SUPFAM" id="SSF52440">
    <property type="entry name" value="PreATP-grasp domain"/>
    <property type="match status" value="1"/>
</dbReference>